<dbReference type="PANTHER" id="PTHR16509">
    <property type="match status" value="1"/>
</dbReference>
<dbReference type="GO" id="GO:0030145">
    <property type="term" value="F:manganese ion binding"/>
    <property type="evidence" value="ECO:0007669"/>
    <property type="project" value="TreeGrafter"/>
</dbReference>
<dbReference type="EMBL" id="UINC01067545">
    <property type="protein sequence ID" value="SVB99301.1"/>
    <property type="molecule type" value="Genomic_DNA"/>
</dbReference>
<protein>
    <recommendedName>
        <fullName evidence="1">Calcineurin-like phosphoesterase domain-containing protein</fullName>
    </recommendedName>
</protein>
<feature type="domain" description="Calcineurin-like phosphoesterase" evidence="1">
    <location>
        <begin position="27"/>
        <end position="241"/>
    </location>
</feature>
<dbReference type="GO" id="GO:0008663">
    <property type="term" value="F:2',3'-cyclic-nucleotide 2'-phosphodiesterase activity"/>
    <property type="evidence" value="ECO:0007669"/>
    <property type="project" value="TreeGrafter"/>
</dbReference>
<dbReference type="PANTHER" id="PTHR16509:SF8">
    <property type="entry name" value="MANGANESE-DEPENDENT ADP-RIBOSE_CDP-ALCOHOL DIPHOSPHATASE"/>
    <property type="match status" value="1"/>
</dbReference>
<organism evidence="2">
    <name type="scientific">marine metagenome</name>
    <dbReference type="NCBI Taxonomy" id="408172"/>
    <lineage>
        <taxon>unclassified sequences</taxon>
        <taxon>metagenomes</taxon>
        <taxon>ecological metagenomes</taxon>
    </lineage>
</organism>
<evidence type="ECO:0000259" key="1">
    <source>
        <dbReference type="Pfam" id="PF00149"/>
    </source>
</evidence>
<dbReference type="InterPro" id="IPR004843">
    <property type="entry name" value="Calcineurin-like_PHP"/>
</dbReference>
<dbReference type="InterPro" id="IPR029052">
    <property type="entry name" value="Metallo-depent_PP-like"/>
</dbReference>
<accession>A0A382IKV2</accession>
<sequence length="366" mass="40816">MKKLLIIIGVTVGLNTSIVAGPIFSFGVVADCQYCNIKVPKTAQRQYALSPKKLTACVEHLNRLELRFVVHLGDFIDRDFNSFADVAPIYDKLKADHYHVLGNHDFSVADEYKAKVPAALGLKSRYYQFRYHGYRFIAMDGNDVSLHAYPASDPRHKAAEAFHKKLPSGTPSWNGAVGQAQLDWLKKALNEAKRAGERVILFCHFPVYPENVHNLWNAAEVLAVVRESRSVVAYMNGHNHAGNYGRLAKRHFVTFTGMVDTEETAYAVVNVHADRLEIKGFGRQKNMTLPIAGNGGGNETVNSRIIIKTADPDIALATDGKLGAAELQKSNDLRSWRKLGDVPKEAAEVLVTPRERGNEFYRLKKK</sequence>
<dbReference type="GO" id="GO:0047631">
    <property type="term" value="F:ADP-ribose diphosphatase activity"/>
    <property type="evidence" value="ECO:0007669"/>
    <property type="project" value="TreeGrafter"/>
</dbReference>
<dbReference type="Gene3D" id="3.60.21.10">
    <property type="match status" value="1"/>
</dbReference>
<dbReference type="SUPFAM" id="SSF56300">
    <property type="entry name" value="Metallo-dependent phosphatases"/>
    <property type="match status" value="1"/>
</dbReference>
<reference evidence="2" key="1">
    <citation type="submission" date="2018-05" db="EMBL/GenBank/DDBJ databases">
        <authorList>
            <person name="Lanie J.A."/>
            <person name="Ng W.-L."/>
            <person name="Kazmierczak K.M."/>
            <person name="Andrzejewski T.M."/>
            <person name="Davidsen T.M."/>
            <person name="Wayne K.J."/>
            <person name="Tettelin H."/>
            <person name="Glass J.I."/>
            <person name="Rusch D."/>
            <person name="Podicherti R."/>
            <person name="Tsui H.-C.T."/>
            <person name="Winkler M.E."/>
        </authorList>
    </citation>
    <scope>NUCLEOTIDE SEQUENCE</scope>
</reference>
<name>A0A382IKV2_9ZZZZ</name>
<gene>
    <name evidence="2" type="ORF">METZ01_LOCUS252155</name>
</gene>
<dbReference type="AlphaFoldDB" id="A0A382IKV2"/>
<dbReference type="Pfam" id="PF00149">
    <property type="entry name" value="Metallophos"/>
    <property type="match status" value="1"/>
</dbReference>
<evidence type="ECO:0000313" key="2">
    <source>
        <dbReference type="EMBL" id="SVB99301.1"/>
    </source>
</evidence>
<dbReference type="GO" id="GO:0047734">
    <property type="term" value="F:CDP-glycerol diphosphatase activity"/>
    <property type="evidence" value="ECO:0007669"/>
    <property type="project" value="TreeGrafter"/>
</dbReference>
<proteinExistence type="predicted"/>